<proteinExistence type="predicted"/>
<dbReference type="RefSeq" id="WP_184078958.1">
    <property type="nucleotide sequence ID" value="NZ_JACHDS010000001.1"/>
</dbReference>
<dbReference type="InterPro" id="IPR013022">
    <property type="entry name" value="Xyl_isomerase-like_TIM-brl"/>
</dbReference>
<keyword evidence="2" id="KW-0413">Isomerase</keyword>
<dbReference type="Pfam" id="PF01261">
    <property type="entry name" value="AP_endonuc_2"/>
    <property type="match status" value="1"/>
</dbReference>
<dbReference type="Proteomes" id="UP000546642">
    <property type="component" value="Unassembled WGS sequence"/>
</dbReference>
<gene>
    <name evidence="2" type="ORF">HNR23_004796</name>
</gene>
<dbReference type="SUPFAM" id="SSF52833">
    <property type="entry name" value="Thioredoxin-like"/>
    <property type="match status" value="1"/>
</dbReference>
<dbReference type="InterPro" id="IPR036249">
    <property type="entry name" value="Thioredoxin-like_sf"/>
</dbReference>
<protein>
    <submittedName>
        <fullName evidence="2">Sugar phosphate isomerase/epimerase</fullName>
    </submittedName>
</protein>
<dbReference type="InterPro" id="IPR036237">
    <property type="entry name" value="Xyl_isomerase-like_sf"/>
</dbReference>
<organism evidence="2 3">
    <name type="scientific">Nocardiopsis mwathae</name>
    <dbReference type="NCBI Taxonomy" id="1472723"/>
    <lineage>
        <taxon>Bacteria</taxon>
        <taxon>Bacillati</taxon>
        <taxon>Actinomycetota</taxon>
        <taxon>Actinomycetes</taxon>
        <taxon>Streptosporangiales</taxon>
        <taxon>Nocardiopsidaceae</taxon>
        <taxon>Nocardiopsis</taxon>
    </lineage>
</organism>
<evidence type="ECO:0000313" key="2">
    <source>
        <dbReference type="EMBL" id="MBB6174736.1"/>
    </source>
</evidence>
<dbReference type="InterPro" id="IPR050312">
    <property type="entry name" value="IolE/XylAMocC-like"/>
</dbReference>
<dbReference type="SUPFAM" id="SSF51658">
    <property type="entry name" value="Xylose isomerase-like"/>
    <property type="match status" value="1"/>
</dbReference>
<comment type="caution">
    <text evidence="2">The sequence shown here is derived from an EMBL/GenBank/DDBJ whole genome shotgun (WGS) entry which is preliminary data.</text>
</comment>
<dbReference type="Pfam" id="PF06999">
    <property type="entry name" value="Suc_Fer-like"/>
    <property type="match status" value="1"/>
</dbReference>
<dbReference type="GO" id="GO:0016853">
    <property type="term" value="F:isomerase activity"/>
    <property type="evidence" value="ECO:0007669"/>
    <property type="project" value="UniProtKB-KW"/>
</dbReference>
<feature type="domain" description="Xylose isomerase-like TIM barrel" evidence="1">
    <location>
        <begin position="29"/>
        <end position="253"/>
    </location>
</feature>
<evidence type="ECO:0000259" key="1">
    <source>
        <dbReference type="Pfam" id="PF01261"/>
    </source>
</evidence>
<dbReference type="Gene3D" id="3.40.30.10">
    <property type="entry name" value="Glutaredoxin"/>
    <property type="match status" value="1"/>
</dbReference>
<dbReference type="EMBL" id="JACHDS010000001">
    <property type="protein sequence ID" value="MBB6174736.1"/>
    <property type="molecule type" value="Genomic_DNA"/>
</dbReference>
<keyword evidence="3" id="KW-1185">Reference proteome</keyword>
<dbReference type="PANTHER" id="PTHR12110:SF53">
    <property type="entry name" value="BLR5974 PROTEIN"/>
    <property type="match status" value="1"/>
</dbReference>
<dbReference type="AlphaFoldDB" id="A0A7W9YNE9"/>
<reference evidence="2 3" key="1">
    <citation type="submission" date="2020-08" db="EMBL/GenBank/DDBJ databases">
        <title>Sequencing the genomes of 1000 actinobacteria strains.</title>
        <authorList>
            <person name="Klenk H.-P."/>
        </authorList>
    </citation>
    <scope>NUCLEOTIDE SEQUENCE [LARGE SCALE GENOMIC DNA]</scope>
    <source>
        <strain evidence="2 3">DSM 46659</strain>
    </source>
</reference>
<dbReference type="Gene3D" id="3.20.20.150">
    <property type="entry name" value="Divalent-metal-dependent TIM barrel enzymes"/>
    <property type="match status" value="1"/>
</dbReference>
<dbReference type="CDD" id="cd03062">
    <property type="entry name" value="TRX_Fd_Sucrase"/>
    <property type="match status" value="1"/>
</dbReference>
<sequence length="628" mass="67088">MTATDPRQRLACTVRPWAQLPLQRALRGIRTAGYGAVALPVHGVREVITPATPPDRAARVGALIAEQGLDLALLSHAADLDRGDDAALRSLRRQVDHCARLGVGLLVDMGCAEPEHADRYIRLMVRGAPYAAAHGVTIAVKPHGGLTRTAADTLALVERVGHEAFRACWDPGNVLHYGGGSPDEGLAELAPYVVAVGARDHPARPGHRTGAADGSMPPAITPGDGVVDFVGLYRTLREHGGFRGPSAVESVTKLGTAELLDAEAARARRNLLDALAGTRPAAPPAREPAARARTSCSRVAGAAREDPIGTARCFDRFLMVELPLPWPAGMGTPVWETPRVPSPLRAALRAATRTTEEQGLTMKTFAAAPDPDYSAPGRIRVLRFDREPGPTAALSRAEYSVPEEQAAALIGALFADDPAALAPFARYRDPDARRDLVVCTHASVDACCGTRGYPLYRALREAHGGGADGVRVWRVSSFGGHRFAPTLVDFPEGRYWGNLTPERMGQLVHRTGHPADLLDLYRGWASLPQAWEQAVERELLRAHGWAWLGRRLDLRPSGRVEDGGSVMRVTAHDPDSGLPYGEALVERAEAQPVLLGCDGTPGEAERHTVTLDLPVSAPAQPTAQGTHS</sequence>
<dbReference type="PANTHER" id="PTHR12110">
    <property type="entry name" value="HYDROXYPYRUVATE ISOMERASE"/>
    <property type="match status" value="1"/>
</dbReference>
<evidence type="ECO:0000313" key="3">
    <source>
        <dbReference type="Proteomes" id="UP000546642"/>
    </source>
</evidence>
<dbReference type="InterPro" id="IPR009737">
    <property type="entry name" value="Aim32/Apd1-like"/>
</dbReference>
<name>A0A7W9YNE9_9ACTN</name>
<accession>A0A7W9YNE9</accession>